<proteinExistence type="inferred from homology"/>
<reference evidence="8" key="1">
    <citation type="journal article" date="2013" name="Nature">
        <title>Pan genome of the phytoplankton Emiliania underpins its global distribution.</title>
        <authorList>
            <person name="Read B.A."/>
            <person name="Kegel J."/>
            <person name="Klute M.J."/>
            <person name="Kuo A."/>
            <person name="Lefebvre S.C."/>
            <person name="Maumus F."/>
            <person name="Mayer C."/>
            <person name="Miller J."/>
            <person name="Monier A."/>
            <person name="Salamov A."/>
            <person name="Young J."/>
            <person name="Aguilar M."/>
            <person name="Claverie J.M."/>
            <person name="Frickenhaus S."/>
            <person name="Gonzalez K."/>
            <person name="Herman E.K."/>
            <person name="Lin Y.C."/>
            <person name="Napier J."/>
            <person name="Ogata H."/>
            <person name="Sarno A.F."/>
            <person name="Shmutz J."/>
            <person name="Schroeder D."/>
            <person name="de Vargas C."/>
            <person name="Verret F."/>
            <person name="von Dassow P."/>
            <person name="Valentin K."/>
            <person name="Van de Peer Y."/>
            <person name="Wheeler G."/>
            <person name="Dacks J.B."/>
            <person name="Delwiche C.F."/>
            <person name="Dyhrman S.T."/>
            <person name="Glockner G."/>
            <person name="John U."/>
            <person name="Richards T."/>
            <person name="Worden A.Z."/>
            <person name="Zhang X."/>
            <person name="Grigoriev I.V."/>
            <person name="Allen A.E."/>
            <person name="Bidle K."/>
            <person name="Borodovsky M."/>
            <person name="Bowler C."/>
            <person name="Brownlee C."/>
            <person name="Cock J.M."/>
            <person name="Elias M."/>
            <person name="Gladyshev V.N."/>
            <person name="Groth M."/>
            <person name="Guda C."/>
            <person name="Hadaegh A."/>
            <person name="Iglesias-Rodriguez M.D."/>
            <person name="Jenkins J."/>
            <person name="Jones B.M."/>
            <person name="Lawson T."/>
            <person name="Leese F."/>
            <person name="Lindquist E."/>
            <person name="Lobanov A."/>
            <person name="Lomsadze A."/>
            <person name="Malik S.B."/>
            <person name="Marsh M.E."/>
            <person name="Mackinder L."/>
            <person name="Mock T."/>
            <person name="Mueller-Roeber B."/>
            <person name="Pagarete A."/>
            <person name="Parker M."/>
            <person name="Probert I."/>
            <person name="Quesneville H."/>
            <person name="Raines C."/>
            <person name="Rensing S.A."/>
            <person name="Riano-Pachon D.M."/>
            <person name="Richier S."/>
            <person name="Rokitta S."/>
            <person name="Shiraiwa Y."/>
            <person name="Soanes D.M."/>
            <person name="van der Giezen M."/>
            <person name="Wahlund T.M."/>
            <person name="Williams B."/>
            <person name="Wilson W."/>
            <person name="Wolfe G."/>
            <person name="Wurch L.L."/>
        </authorList>
    </citation>
    <scope>NUCLEOTIDE SEQUENCE</scope>
</reference>
<evidence type="ECO:0000256" key="1">
    <source>
        <dbReference type="ARBA" id="ARBA00004273"/>
    </source>
</evidence>
<dbReference type="KEGG" id="ehx:EMIHUDRAFT_211632"/>
<dbReference type="GO" id="GO:0030234">
    <property type="term" value="F:enzyme regulator activity"/>
    <property type="evidence" value="ECO:0007669"/>
    <property type="project" value="TreeGrafter"/>
</dbReference>
<evidence type="ECO:0000256" key="4">
    <source>
        <dbReference type="ARBA" id="ARBA00023128"/>
    </source>
</evidence>
<evidence type="ECO:0000256" key="2">
    <source>
        <dbReference type="ARBA" id="ARBA00022792"/>
    </source>
</evidence>
<dbReference type="RefSeq" id="XP_005767850.1">
    <property type="nucleotide sequence ID" value="XM_005767793.1"/>
</dbReference>
<dbReference type="KEGG" id="ehx:EMIHUDRAFT_252982"/>
<organism evidence="7 8">
    <name type="scientific">Emiliania huxleyi (strain CCMP1516)</name>
    <dbReference type="NCBI Taxonomy" id="280463"/>
    <lineage>
        <taxon>Eukaryota</taxon>
        <taxon>Haptista</taxon>
        <taxon>Haptophyta</taxon>
        <taxon>Prymnesiophyceae</taxon>
        <taxon>Isochrysidales</taxon>
        <taxon>Noelaerhabdaceae</taxon>
        <taxon>Emiliania</taxon>
    </lineage>
</organism>
<dbReference type="PANTHER" id="PTHR11504:SF0">
    <property type="entry name" value="CYTOCHROME C OXIDASE SUBUNIT"/>
    <property type="match status" value="1"/>
</dbReference>
<keyword evidence="2" id="KW-0999">Mitochondrion inner membrane</keyword>
<dbReference type="InterPro" id="IPR036418">
    <property type="entry name" value="Cyt_c_oxidase_su6a_sf"/>
</dbReference>
<dbReference type="EnsemblProtists" id="EOD33982">
    <property type="protein sequence ID" value="EOD33982"/>
    <property type="gene ID" value="EMIHUDRAFT_252982"/>
</dbReference>
<dbReference type="PaxDb" id="2903-EOD15421"/>
<evidence type="ECO:0000256" key="3">
    <source>
        <dbReference type="ARBA" id="ARBA00022946"/>
    </source>
</evidence>
<dbReference type="GeneID" id="17279256"/>
<evidence type="ECO:0000256" key="5">
    <source>
        <dbReference type="ARBA" id="ARBA00023136"/>
    </source>
</evidence>
<dbReference type="GeneID" id="17261571"/>
<dbReference type="Gene3D" id="4.10.95.10">
    <property type="entry name" value="Cytochrome c oxidase, subunit VIa"/>
    <property type="match status" value="1"/>
</dbReference>
<dbReference type="RefSeq" id="XP_005786411.1">
    <property type="nucleotide sequence ID" value="XM_005786354.1"/>
</dbReference>
<reference evidence="7" key="2">
    <citation type="submission" date="2024-10" db="UniProtKB">
        <authorList>
            <consortium name="EnsemblProtists"/>
        </authorList>
    </citation>
    <scope>IDENTIFICATION</scope>
</reference>
<dbReference type="HOGENOM" id="CLU_122515_2_1_1"/>
<dbReference type="EnsemblProtists" id="EOD15421">
    <property type="protein sequence ID" value="EOD15421"/>
    <property type="gene ID" value="EMIHUDRAFT_211632"/>
</dbReference>
<evidence type="ECO:0000313" key="8">
    <source>
        <dbReference type="Proteomes" id="UP000013827"/>
    </source>
</evidence>
<dbReference type="GO" id="GO:0006123">
    <property type="term" value="P:mitochondrial electron transport, cytochrome c to oxygen"/>
    <property type="evidence" value="ECO:0007669"/>
    <property type="project" value="TreeGrafter"/>
</dbReference>
<keyword evidence="5" id="KW-0472">Membrane</keyword>
<keyword evidence="8" id="KW-1185">Reference proteome</keyword>
<keyword evidence="3" id="KW-0809">Transit peptide</keyword>
<accession>A0A0D3IVY6</accession>
<comment type="similarity">
    <text evidence="6">Belongs to the cytochrome c oxidase subunit 6A family.</text>
</comment>
<evidence type="ECO:0000313" key="7">
    <source>
        <dbReference type="EnsemblProtists" id="EOD15421"/>
    </source>
</evidence>
<dbReference type="Pfam" id="PF02046">
    <property type="entry name" value="COX6A"/>
    <property type="match status" value="1"/>
</dbReference>
<evidence type="ECO:0008006" key="9">
    <source>
        <dbReference type="Google" id="ProtNLM"/>
    </source>
</evidence>
<dbReference type="SUPFAM" id="SSF81411">
    <property type="entry name" value="Mitochondrial cytochrome c oxidase subunit VIa"/>
    <property type="match status" value="1"/>
</dbReference>
<protein>
    <recommendedName>
        <fullName evidence="9">Cytochrome c oxidase subunit VIa</fullName>
    </recommendedName>
</protein>
<name>A0A0D3IVY6_EMIH1</name>
<dbReference type="AlphaFoldDB" id="A0A0D3IVY6"/>
<sequence>MLSALRTSARKAPALARLGVRNFGHDPAHAAAETDKWKKISYVAIPCVVGYTCFVMATMKHGHHEEWVELLTTAQVAYQYIGIRNKPLPWTNRGGSKCDLFDYKCAAKEKAAAAAE</sequence>
<dbReference type="GO" id="GO:0005743">
    <property type="term" value="C:mitochondrial inner membrane"/>
    <property type="evidence" value="ECO:0007669"/>
    <property type="project" value="UniProtKB-SubCell"/>
</dbReference>
<evidence type="ECO:0000256" key="6">
    <source>
        <dbReference type="RuleBase" id="RU004396"/>
    </source>
</evidence>
<dbReference type="STRING" id="2903.R1DG77"/>
<dbReference type="Proteomes" id="UP000013827">
    <property type="component" value="Unassembled WGS sequence"/>
</dbReference>
<dbReference type="PANTHER" id="PTHR11504">
    <property type="entry name" value="CYTOCHROME C OXIDASE POLYPEPTIDE VIA"/>
    <property type="match status" value="1"/>
</dbReference>
<keyword evidence="4" id="KW-0496">Mitochondrion</keyword>
<comment type="subcellular location">
    <subcellularLocation>
        <location evidence="1">Mitochondrion inner membrane</location>
    </subcellularLocation>
</comment>
<dbReference type="InterPro" id="IPR001349">
    <property type="entry name" value="Cyt_c_oxidase_su6a"/>
</dbReference>